<feature type="region of interest" description="Disordered" evidence="2">
    <location>
        <begin position="339"/>
        <end position="396"/>
    </location>
</feature>
<dbReference type="Pfam" id="PF02805">
    <property type="entry name" value="Ada_Zn_binding"/>
    <property type="match status" value="1"/>
</dbReference>
<dbReference type="Gene3D" id="1.10.10.60">
    <property type="entry name" value="Homeodomain-like"/>
    <property type="match status" value="1"/>
</dbReference>
<dbReference type="InParanoid" id="K0KZ25"/>
<dbReference type="STRING" id="1206466.K0KZ25"/>
<evidence type="ECO:0000313" key="4">
    <source>
        <dbReference type="EMBL" id="CCH46343.1"/>
    </source>
</evidence>
<dbReference type="SUPFAM" id="SSF57884">
    <property type="entry name" value="Ada DNA repair protein, N-terminal domain (N-Ada 10)"/>
    <property type="match status" value="1"/>
</dbReference>
<dbReference type="GO" id="GO:0003677">
    <property type="term" value="F:DNA binding"/>
    <property type="evidence" value="ECO:0007669"/>
    <property type="project" value="InterPro"/>
</dbReference>
<proteinExistence type="predicted"/>
<dbReference type="HOGENOM" id="CLU_506421_0_0_1"/>
<dbReference type="GO" id="GO:0006355">
    <property type="term" value="P:regulation of DNA-templated transcription"/>
    <property type="evidence" value="ECO:0007669"/>
    <property type="project" value="InterPro"/>
</dbReference>
<dbReference type="AlphaFoldDB" id="K0KZ25"/>
<dbReference type="InterPro" id="IPR035451">
    <property type="entry name" value="Ada-like_dom_sf"/>
</dbReference>
<dbReference type="Gene3D" id="3.40.10.10">
    <property type="entry name" value="DNA Methylphosphotriester Repair Domain"/>
    <property type="match status" value="1"/>
</dbReference>
<organism evidence="4 5">
    <name type="scientific">Wickerhamomyces ciferrii (strain ATCC 14091 / BCRC 22168 / CBS 111 / JCM 3599 / NBRC 0793 / NRRL Y-1031 F-60-10)</name>
    <name type="common">Yeast</name>
    <name type="synonym">Pichia ciferrii</name>
    <dbReference type="NCBI Taxonomy" id="1206466"/>
    <lineage>
        <taxon>Eukaryota</taxon>
        <taxon>Fungi</taxon>
        <taxon>Dikarya</taxon>
        <taxon>Ascomycota</taxon>
        <taxon>Saccharomycotina</taxon>
        <taxon>Saccharomycetes</taxon>
        <taxon>Phaffomycetales</taxon>
        <taxon>Wickerhamomycetaceae</taxon>
        <taxon>Wickerhamomyces</taxon>
    </lineage>
</organism>
<accession>K0KZ25</accession>
<dbReference type="GO" id="GO:0008270">
    <property type="term" value="F:zinc ion binding"/>
    <property type="evidence" value="ECO:0007669"/>
    <property type="project" value="InterPro"/>
</dbReference>
<feature type="compositionally biased region" description="Polar residues" evidence="2">
    <location>
        <begin position="339"/>
        <end position="356"/>
    </location>
</feature>
<evidence type="ECO:0000256" key="1">
    <source>
        <dbReference type="ARBA" id="ARBA00023159"/>
    </source>
</evidence>
<dbReference type="EMBL" id="CAIF01000241">
    <property type="protein sequence ID" value="CCH46343.1"/>
    <property type="molecule type" value="Genomic_DNA"/>
</dbReference>
<feature type="compositionally biased region" description="Low complexity" evidence="2">
    <location>
        <begin position="368"/>
        <end position="396"/>
    </location>
</feature>
<sequence length="538" mass="59387">MSQAPLYNTDNARYEAYQFSDPFATSSFVCCNKKLGKVCRPNCDHYPKVTSKEDVSFIFDANQAVSLGFESCEHCDPINPSTQLDLPLIKITIEAINSSIGFTDDANDLKRRAFSVPSINTNNGHYDRQLTRNESEHIKLVELACRHIAAAAAISISKQNEESSQGGKKKRRGGVLGFKELASKSKLSPWHFHRVFKSVTGLTPKSYGDQCWKYIKDHDRPPTKRQRSHFKSLSEVQNNFQAPKKVYKNDHSPVAPTAPAPIPMANLSPTAPAPIQPINLQQSPIAPTDPSSINAQLSFNGDLFDLNKNSLDINMAPFRHHSLDLGTLSLNLGDLDRSTSLSPSSNLIPIGTSTSFQQPQQPQPQPQQLPQQTPQYQQFPSHMNSFSSGSTGSAVSSLQVPTTTFSESVSPATDISSFNANPIDNSLWPSLENAQPANPDMSKMWTPPSSVSEIDQKQIQQQQQKEQFNKTQEDLEFYDVLNKSPLDDSEFLNLDGTGVDYSILKDGSNDVGAGLFLGTDGSEVFNDITFRAQNNLMI</sequence>
<dbReference type="GO" id="GO:0006281">
    <property type="term" value="P:DNA repair"/>
    <property type="evidence" value="ECO:0007669"/>
    <property type="project" value="InterPro"/>
</dbReference>
<evidence type="ECO:0000259" key="3">
    <source>
        <dbReference type="Pfam" id="PF02805"/>
    </source>
</evidence>
<comment type="caution">
    <text evidence="4">The sequence shown here is derived from an EMBL/GenBank/DDBJ whole genome shotgun (WGS) entry which is preliminary data.</text>
</comment>
<keyword evidence="5" id="KW-1185">Reference proteome</keyword>
<dbReference type="eggNOG" id="ENOG502QU2D">
    <property type="taxonomic scope" value="Eukaryota"/>
</dbReference>
<dbReference type="InterPro" id="IPR004026">
    <property type="entry name" value="Ada_DNA_repair_Zn-bd"/>
</dbReference>
<name>K0KZ25_WICCF</name>
<feature type="domain" description="Ada DNA repair metal-binding" evidence="3">
    <location>
        <begin position="13"/>
        <end position="77"/>
    </location>
</feature>
<protein>
    <submittedName>
        <fullName evidence="4">CCR4-NOT transcription complex subunit 1</fullName>
    </submittedName>
</protein>
<reference evidence="4 5" key="1">
    <citation type="journal article" date="2012" name="Eukaryot. Cell">
        <title>Draft genome sequence of Wickerhamomyces ciferrii NRRL Y-1031 F-60-10.</title>
        <authorList>
            <person name="Schneider J."/>
            <person name="Andrea H."/>
            <person name="Blom J."/>
            <person name="Jaenicke S."/>
            <person name="Ruckert C."/>
            <person name="Schorsch C."/>
            <person name="Szczepanowski R."/>
            <person name="Farwick M."/>
            <person name="Goesmann A."/>
            <person name="Puhler A."/>
            <person name="Schaffer S."/>
            <person name="Tauch A."/>
            <person name="Kohler T."/>
            <person name="Brinkrolf K."/>
        </authorList>
    </citation>
    <scope>NUCLEOTIDE SEQUENCE [LARGE SCALE GENOMIC DNA]</scope>
    <source>
        <strain evidence="5">ATCC 14091 / BCRC 22168 / CBS 111 / JCM 3599 / NBRC 0793 / NRRL Y-1031 F-60-10</strain>
    </source>
</reference>
<dbReference type="Proteomes" id="UP000009328">
    <property type="component" value="Unassembled WGS sequence"/>
</dbReference>
<keyword evidence="1" id="KW-0010">Activator</keyword>
<evidence type="ECO:0000313" key="5">
    <source>
        <dbReference type="Proteomes" id="UP000009328"/>
    </source>
</evidence>
<evidence type="ECO:0000256" key="2">
    <source>
        <dbReference type="SAM" id="MobiDB-lite"/>
    </source>
</evidence>
<dbReference type="GO" id="GO:0008168">
    <property type="term" value="F:methyltransferase activity"/>
    <property type="evidence" value="ECO:0007669"/>
    <property type="project" value="InterPro"/>
</dbReference>
<gene>
    <name evidence="4" type="ORF">BN7_5936</name>
</gene>